<keyword evidence="1" id="KW-0677">Repeat</keyword>
<evidence type="ECO:0000313" key="3">
    <source>
        <dbReference type="Proteomes" id="UP000515159"/>
    </source>
</evidence>
<dbReference type="InParanoid" id="A0A6P8Q8D4"/>
<dbReference type="GeneID" id="117356556"/>
<dbReference type="PANTHER" id="PTHR44324:SF2">
    <property type="entry name" value="WD REPEAT-CONTAINING PROTEIN 64"/>
    <property type="match status" value="1"/>
</dbReference>
<feature type="repeat" description="WD" evidence="2">
    <location>
        <begin position="380"/>
        <end position="421"/>
    </location>
</feature>
<gene>
    <name evidence="4" type="primary">WDR64</name>
</gene>
<dbReference type="OrthoDB" id="5980302at2759"/>
<reference evidence="4" key="1">
    <citation type="submission" date="2025-08" db="UniProtKB">
        <authorList>
            <consortium name="RefSeq"/>
        </authorList>
    </citation>
    <scope>IDENTIFICATION</scope>
</reference>
<dbReference type="InterPro" id="IPR015943">
    <property type="entry name" value="WD40/YVTN_repeat-like_dom_sf"/>
</dbReference>
<evidence type="ECO:0000256" key="2">
    <source>
        <dbReference type="PROSITE-ProRule" id="PRU00221"/>
    </source>
</evidence>
<keyword evidence="3" id="KW-1185">Reference proteome</keyword>
<dbReference type="PROSITE" id="PS50082">
    <property type="entry name" value="WD_REPEATS_2"/>
    <property type="match status" value="3"/>
</dbReference>
<dbReference type="Gene3D" id="2.130.10.10">
    <property type="entry name" value="YVTN repeat-like/Quinoprotein amine dehydrogenase"/>
    <property type="match status" value="3"/>
</dbReference>
<protein>
    <submittedName>
        <fullName evidence="4">WD repeat-containing protein 64 isoform X1</fullName>
    </submittedName>
</protein>
<organism evidence="3 4">
    <name type="scientific">Geotrypetes seraphini</name>
    <name type="common">Gaboon caecilian</name>
    <name type="synonym">Caecilia seraphini</name>
    <dbReference type="NCBI Taxonomy" id="260995"/>
    <lineage>
        <taxon>Eukaryota</taxon>
        <taxon>Metazoa</taxon>
        <taxon>Chordata</taxon>
        <taxon>Craniata</taxon>
        <taxon>Vertebrata</taxon>
        <taxon>Euteleostomi</taxon>
        <taxon>Amphibia</taxon>
        <taxon>Gymnophiona</taxon>
        <taxon>Geotrypetes</taxon>
    </lineage>
</organism>
<dbReference type="InterPro" id="IPR036322">
    <property type="entry name" value="WD40_repeat_dom_sf"/>
</dbReference>
<dbReference type="Proteomes" id="UP000515159">
    <property type="component" value="Chromosome 3"/>
</dbReference>
<dbReference type="PANTHER" id="PTHR44324">
    <property type="entry name" value="WD40 REPEAT DOMAIN 95"/>
    <property type="match status" value="1"/>
</dbReference>
<dbReference type="AlphaFoldDB" id="A0A6P8Q8D4"/>
<accession>A0A6P8Q8D4</accession>
<sequence>MEELSVDEEIYVPPFRADNFEQNLIKFRAWLSKIIAQIKEQRAESGAMPGATIDYEQFHNEIISFFGDDIKTQEIKAFFRKISSNPEAPIDWSELFGYFQTEENILDFQMNEENSVFMVSKRERVENATGGGKKRRDIIQCIVKIPLLDAIITASEKGTLTLYSNKFLHLKMQSAINTNEGGWMTGCDFLYQLRRIVAVTERSIVIWDYKYLGKSQANYLTIKPMENCLLCVCTVIETDLQGKDDILIGDDSGCIHLFTIASDDLKTKHSKSKCVTSPEVLDASKFKKIKRKLHNDWVLKIKFYPELKCFASCSFDSQHSFILDRVKRLRETGPVRELSVPRGVNAFAYCIKANIIATGGFDKIIRLWHPNIFSKPVGKLVGHLYAITEITINEKDQHIISLSTARGFKVWDIQTLTLLQVFLDTGEGPGDRSIRSMIFDSKHLRLITGSCVLDLWPLTRMVQDTRQAPHTHEKAINVLVYNSALHQVLTICSESIVKVWEFETGYQIYEIADAHGTTIEVTAAAIDNSGYHLATGACNGSLKVWDFGKGQELKVLPSKEGYKEEEKKICQLAYLLASNHQHTILLLENSGRIKMIQGKEGDSYLNVILEFPEIIDPNPSICILETPKTMDENVLEDQFLPHTDSMDSLKKFTGTEKHVICFDLLKQDDYSLLATGSVNGLLTLWDLESATAQKVFKTESTEDQMKQLTPGDLKLRRVNAVKFIYPVTTIRKITSVTAEIPGSQATSLPKTTSRLEAEQKQIDRLHSKASGIVKVHSLDESEKESWDIGRNSSTTSDLIYTYKDLPILASAHENGYLYLWSTQGELLKTVIPVTKYSAIPLTVLCTDKSAKVILAGNSEGFIIFWDIGIYLQDAPPGTKSIKQKLYWKAHALKVVGLFYVEKKNIVVSASDDNSVRLWYGPTGHYIGYFGQHRVFRHLEPTEFILPCDINEVPVKTRADAINILGKKQKYEYPLIFDRDRWESLEDQTIALKEPLKPLEVEHKYFKSLASPKVKRVHLESFTTGDRESGAVFRALPIYTFPNIKLNVIPPAYIDAYKEYEFSPMASKKRLTISPKVPKTFSGRSSILPPIESSSNP</sequence>
<dbReference type="CTD" id="128025"/>
<dbReference type="PROSITE" id="PS50294">
    <property type="entry name" value="WD_REPEATS_REGION"/>
    <property type="match status" value="1"/>
</dbReference>
<feature type="repeat" description="WD" evidence="2">
    <location>
        <begin position="514"/>
        <end position="555"/>
    </location>
</feature>
<dbReference type="Pfam" id="PF00400">
    <property type="entry name" value="WD40"/>
    <property type="match status" value="2"/>
</dbReference>
<dbReference type="SUPFAM" id="SSF50978">
    <property type="entry name" value="WD40 repeat-like"/>
    <property type="match status" value="3"/>
</dbReference>
<dbReference type="InterPro" id="IPR001680">
    <property type="entry name" value="WD40_rpt"/>
</dbReference>
<name>A0A6P8Q8D4_GEOSA</name>
<evidence type="ECO:0000256" key="1">
    <source>
        <dbReference type="ARBA" id="ARBA00022737"/>
    </source>
</evidence>
<evidence type="ECO:0000313" key="4">
    <source>
        <dbReference type="RefSeq" id="XP_033791800.1"/>
    </source>
</evidence>
<dbReference type="FunCoup" id="A0A6P8Q8D4">
    <property type="interactions" value="168"/>
</dbReference>
<dbReference type="InterPro" id="IPR051242">
    <property type="entry name" value="WD-EF-hand_domain"/>
</dbReference>
<dbReference type="SMART" id="SM00320">
    <property type="entry name" value="WD40"/>
    <property type="match status" value="9"/>
</dbReference>
<dbReference type="KEGG" id="gsh:117356556"/>
<keyword evidence="2" id="KW-0853">WD repeat</keyword>
<proteinExistence type="predicted"/>
<feature type="repeat" description="WD" evidence="2">
    <location>
        <begin position="887"/>
        <end position="918"/>
    </location>
</feature>
<dbReference type="RefSeq" id="XP_033791800.1">
    <property type="nucleotide sequence ID" value="XM_033935909.1"/>
</dbReference>